<dbReference type="SUPFAM" id="SSF102405">
    <property type="entry name" value="MCP/YpsA-like"/>
    <property type="match status" value="1"/>
</dbReference>
<dbReference type="Pfam" id="PF02481">
    <property type="entry name" value="DNA_processg_A"/>
    <property type="match status" value="1"/>
</dbReference>
<dbReference type="InterPro" id="IPR041614">
    <property type="entry name" value="DprA_WH"/>
</dbReference>
<feature type="domain" description="DprA winged helix" evidence="3">
    <location>
        <begin position="307"/>
        <end position="361"/>
    </location>
</feature>
<comment type="caution">
    <text evidence="4">The sequence shown here is derived from an EMBL/GenBank/DDBJ whole genome shotgun (WGS) entry which is preliminary data.</text>
</comment>
<dbReference type="InterPro" id="IPR057666">
    <property type="entry name" value="DrpA_SLOG"/>
</dbReference>
<gene>
    <name evidence="4" type="ORF">EVA_09141</name>
</gene>
<accession>J9GKU6</accession>
<dbReference type="Pfam" id="PF17782">
    <property type="entry name" value="WHD_DprA"/>
    <property type="match status" value="1"/>
</dbReference>
<sequence>MLLSRVGYYHLQEIRTLYTLAGSAQAVVAASDDILQLLPDASPRLVQLLSHLADHHQRVVDELAYVESQGLRVLTPCDSGYPRRLWECVDAPLVLYARGEACLNARRVVSVVGTRRCTRYGQDLIRSFVHRLKELCPEVLVVSGLAYGVDVWAHRECLACSAPTVGVLAHGLDDLYPRAHRETASRMVAEGGALLTEFMTHTTADKINFVRRNRIVAGMSDAVVLVESADKGGGLITCGIARDYSRDVFAFPGPVGAPYSEGCNHLIRDNGAGLITCADDLVKAMGWQTDQKLTEAKRKGIERQLFPDLSPDEQCVVDELRKYNDLQINDLCVRLSIGVGPLTALLFSLEMKGLVRAYAGGSYHLVAD</sequence>
<reference evidence="4" key="1">
    <citation type="journal article" date="2012" name="PLoS ONE">
        <title>Gene sets for utilization of primary and secondary nutrition supplies in the distal gut of endangered iberian lynx.</title>
        <authorList>
            <person name="Alcaide M."/>
            <person name="Messina E."/>
            <person name="Richter M."/>
            <person name="Bargiela R."/>
            <person name="Peplies J."/>
            <person name="Huws S.A."/>
            <person name="Newbold C.J."/>
            <person name="Golyshin P.N."/>
            <person name="Simon M.A."/>
            <person name="Lopez G."/>
            <person name="Yakimov M.M."/>
            <person name="Ferrer M."/>
        </authorList>
    </citation>
    <scope>NUCLEOTIDE SEQUENCE</scope>
</reference>
<dbReference type="AlphaFoldDB" id="J9GKU6"/>
<name>J9GKU6_9ZZZZ</name>
<dbReference type="PANTHER" id="PTHR43022:SF1">
    <property type="entry name" value="PROTEIN SMF"/>
    <property type="match status" value="1"/>
</dbReference>
<dbReference type="InterPro" id="IPR003488">
    <property type="entry name" value="DprA"/>
</dbReference>
<proteinExistence type="inferred from homology"/>
<evidence type="ECO:0000256" key="1">
    <source>
        <dbReference type="ARBA" id="ARBA00006525"/>
    </source>
</evidence>
<evidence type="ECO:0000259" key="2">
    <source>
        <dbReference type="Pfam" id="PF02481"/>
    </source>
</evidence>
<organism evidence="4">
    <name type="scientific">gut metagenome</name>
    <dbReference type="NCBI Taxonomy" id="749906"/>
    <lineage>
        <taxon>unclassified sequences</taxon>
        <taxon>metagenomes</taxon>
        <taxon>organismal metagenomes</taxon>
    </lineage>
</organism>
<dbReference type="EMBL" id="AMCI01002426">
    <property type="protein sequence ID" value="EJX02753.1"/>
    <property type="molecule type" value="Genomic_DNA"/>
</dbReference>
<evidence type="ECO:0000259" key="3">
    <source>
        <dbReference type="Pfam" id="PF17782"/>
    </source>
</evidence>
<protein>
    <submittedName>
        <fullName evidence="4">Smf protein DNA processing chain A</fullName>
    </submittedName>
</protein>
<evidence type="ECO:0000313" key="4">
    <source>
        <dbReference type="EMBL" id="EJX02753.1"/>
    </source>
</evidence>
<feature type="domain" description="Smf/DprA SLOG" evidence="2">
    <location>
        <begin position="73"/>
        <end position="285"/>
    </location>
</feature>
<dbReference type="PANTHER" id="PTHR43022">
    <property type="entry name" value="PROTEIN SMF"/>
    <property type="match status" value="1"/>
</dbReference>
<dbReference type="Gene3D" id="3.40.50.450">
    <property type="match status" value="1"/>
</dbReference>
<comment type="similarity">
    <text evidence="1">Belongs to the DprA/Smf family.</text>
</comment>
<dbReference type="NCBIfam" id="TIGR00732">
    <property type="entry name" value="dprA"/>
    <property type="match status" value="1"/>
</dbReference>
<dbReference type="GO" id="GO:0009294">
    <property type="term" value="P:DNA-mediated transformation"/>
    <property type="evidence" value="ECO:0007669"/>
    <property type="project" value="InterPro"/>
</dbReference>